<dbReference type="STRING" id="667725.A0A0L0FWE1"/>
<dbReference type="GeneID" id="25907035"/>
<dbReference type="InterPro" id="IPR036514">
    <property type="entry name" value="SGNH_hydro_sf"/>
</dbReference>
<accession>A0A0L0FWE1</accession>
<name>A0A0L0FWE1_9EUKA</name>
<evidence type="ECO:0000313" key="5">
    <source>
        <dbReference type="EMBL" id="KNC81132.1"/>
    </source>
</evidence>
<feature type="domain" description="SGNH hydrolase-type esterase" evidence="4">
    <location>
        <begin position="85"/>
        <end position="248"/>
    </location>
</feature>
<dbReference type="Gene3D" id="3.40.50.1110">
    <property type="entry name" value="SGNH hydrolase"/>
    <property type="match status" value="1"/>
</dbReference>
<gene>
    <name evidence="5" type="ORF">SARC_06531</name>
</gene>
<evidence type="ECO:0000313" key="6">
    <source>
        <dbReference type="Proteomes" id="UP000054560"/>
    </source>
</evidence>
<dbReference type="EMBL" id="KQ242066">
    <property type="protein sequence ID" value="KNC81132.1"/>
    <property type="molecule type" value="Genomic_DNA"/>
</dbReference>
<dbReference type="PANTHER" id="PTHR11852">
    <property type="entry name" value="PLATELET-ACTIVATING FACTOR ACETYLHYDROLASE"/>
    <property type="match status" value="1"/>
</dbReference>
<dbReference type="Proteomes" id="UP000054560">
    <property type="component" value="Unassembled WGS sequence"/>
</dbReference>
<keyword evidence="3" id="KW-1133">Transmembrane helix</keyword>
<evidence type="ECO:0000256" key="2">
    <source>
        <dbReference type="SAM" id="MobiDB-lite"/>
    </source>
</evidence>
<evidence type="ECO:0000259" key="4">
    <source>
        <dbReference type="Pfam" id="PF13472"/>
    </source>
</evidence>
<dbReference type="InterPro" id="IPR013830">
    <property type="entry name" value="SGNH_hydro"/>
</dbReference>
<reference evidence="5 6" key="1">
    <citation type="submission" date="2011-02" db="EMBL/GenBank/DDBJ databases">
        <title>The Genome Sequence of Sphaeroforma arctica JP610.</title>
        <authorList>
            <consortium name="The Broad Institute Genome Sequencing Platform"/>
            <person name="Russ C."/>
            <person name="Cuomo C."/>
            <person name="Young S.K."/>
            <person name="Zeng Q."/>
            <person name="Gargeya S."/>
            <person name="Alvarado L."/>
            <person name="Berlin A."/>
            <person name="Chapman S.B."/>
            <person name="Chen Z."/>
            <person name="Freedman E."/>
            <person name="Gellesch M."/>
            <person name="Goldberg J."/>
            <person name="Griggs A."/>
            <person name="Gujja S."/>
            <person name="Heilman E."/>
            <person name="Heiman D."/>
            <person name="Howarth C."/>
            <person name="Mehta T."/>
            <person name="Neiman D."/>
            <person name="Pearson M."/>
            <person name="Roberts A."/>
            <person name="Saif S."/>
            <person name="Shea T."/>
            <person name="Shenoy N."/>
            <person name="Sisk P."/>
            <person name="Stolte C."/>
            <person name="Sykes S."/>
            <person name="White J."/>
            <person name="Yandava C."/>
            <person name="Burger G."/>
            <person name="Gray M.W."/>
            <person name="Holland P.W.H."/>
            <person name="King N."/>
            <person name="Lang F.B.F."/>
            <person name="Roger A.J."/>
            <person name="Ruiz-Trillo I."/>
            <person name="Haas B."/>
            <person name="Nusbaum C."/>
            <person name="Birren B."/>
        </authorList>
    </citation>
    <scope>NUCLEOTIDE SEQUENCE [LARGE SCALE GENOMIC DNA]</scope>
    <source>
        <strain evidence="5 6">JP610</strain>
    </source>
</reference>
<keyword evidence="6" id="KW-1185">Reference proteome</keyword>
<dbReference type="OrthoDB" id="505607at2759"/>
<dbReference type="eggNOG" id="KOG1388">
    <property type="taxonomic scope" value="Eukaryota"/>
</dbReference>
<dbReference type="Pfam" id="PF13472">
    <property type="entry name" value="Lipase_GDSL_2"/>
    <property type="match status" value="1"/>
</dbReference>
<dbReference type="AlphaFoldDB" id="A0A0L0FWE1"/>
<sequence length="264" mass="29743">MAQIKVSWIVNGILVCLVLFVLFHQQTDNLPDANSFTDSPTKRMSHSRSASGVPIADMHGDGRWDSMHAKLTRDADAGNTKPYVFAGDSLIQRWRDYASWDQSWDSQTVNLGIGGDRTEHILWRLQNGELTPTNPKVVVIMAGTNNHGVDAEDTIKGIKAIVNYIRTEKPSARIVVMALLPRGERPNRLRDKHQIINANLKDTYETDPTHAAAVYVLDIGHEFLTPDGGVPYNLMPDYLHMNAKGYDIWTYHLQNFLVHLKNTE</sequence>
<comment type="similarity">
    <text evidence="1">Belongs to the 'GDSL' lipolytic enzyme family. Platelet-activating factor acetylhydrolase IB beta/gamma subunits subfamily.</text>
</comment>
<evidence type="ECO:0000256" key="1">
    <source>
        <dbReference type="ARBA" id="ARBA00038184"/>
    </source>
</evidence>
<dbReference type="RefSeq" id="XP_014155034.1">
    <property type="nucleotide sequence ID" value="XM_014299559.1"/>
</dbReference>
<feature type="region of interest" description="Disordered" evidence="2">
    <location>
        <begin position="32"/>
        <end position="52"/>
    </location>
</feature>
<keyword evidence="3" id="KW-0472">Membrane</keyword>
<keyword evidence="3" id="KW-0812">Transmembrane</keyword>
<evidence type="ECO:0000256" key="3">
    <source>
        <dbReference type="SAM" id="Phobius"/>
    </source>
</evidence>
<feature type="transmembrane region" description="Helical" evidence="3">
    <location>
        <begin position="6"/>
        <end position="23"/>
    </location>
</feature>
<protein>
    <recommendedName>
        <fullName evidence="4">SGNH hydrolase-type esterase domain-containing protein</fullName>
    </recommendedName>
</protein>
<dbReference type="PANTHER" id="PTHR11852:SF0">
    <property type="entry name" value="PLATELET-ACTIVATING FACTOR ACETYLHYDROLASE IB SUBUNIT BETA HOMOLOG"/>
    <property type="match status" value="1"/>
</dbReference>
<proteinExistence type="inferred from homology"/>
<organism evidence="5 6">
    <name type="scientific">Sphaeroforma arctica JP610</name>
    <dbReference type="NCBI Taxonomy" id="667725"/>
    <lineage>
        <taxon>Eukaryota</taxon>
        <taxon>Ichthyosporea</taxon>
        <taxon>Ichthyophonida</taxon>
        <taxon>Sphaeroforma</taxon>
    </lineage>
</organism>
<dbReference type="SUPFAM" id="SSF52266">
    <property type="entry name" value="SGNH hydrolase"/>
    <property type="match status" value="1"/>
</dbReference>